<dbReference type="RefSeq" id="WP_072817155.1">
    <property type="nucleotide sequence ID" value="NZ_LT670849.1"/>
</dbReference>
<dbReference type="EMBL" id="LT670849">
    <property type="protein sequence ID" value="SHN68034.1"/>
    <property type="molecule type" value="Genomic_DNA"/>
</dbReference>
<evidence type="ECO:0008006" key="3">
    <source>
        <dbReference type="Google" id="ProtNLM"/>
    </source>
</evidence>
<accession>A0A1M7TBB9</accession>
<reference evidence="2" key="1">
    <citation type="submission" date="2016-11" db="EMBL/GenBank/DDBJ databases">
        <authorList>
            <person name="Varghese N."/>
            <person name="Submissions S."/>
        </authorList>
    </citation>
    <scope>NUCLEOTIDE SEQUENCE [LARGE SCALE GENOMIC DNA]</scope>
    <source>
        <strain evidence="2">GAS401</strain>
    </source>
</reference>
<sequence length="306" mass="34918">MLQFNAAELVIGAAAGEGEKHHYIPSLCTCAWTGDDDRLCEYSRPHKEVKPRRTHPDGTSYVRGLYNVPKNDAEVSEFIEHQFFKVTDDQAARVLQRIRAGENINWDTDTRSAWSRFVISIMLRNPEHITRLAAEVAQFFSAADAEERYQKIRKSDDPETYAQHLALSNFRPIGRASVIAIQKVIDSPLMGGRLNAMRWSVVTFKGERYPLLTSDRPILMTNGLMNPGDHLAIPIGPRMLFVATNNEETENNIRRVDTNALIAQVNDRVASQARKYVYGTDDRQLRFVEKRLGRKWPSTPLECRFV</sequence>
<evidence type="ECO:0000313" key="2">
    <source>
        <dbReference type="Proteomes" id="UP000184096"/>
    </source>
</evidence>
<dbReference type="InterPro" id="IPR025332">
    <property type="entry name" value="DUF4238"/>
</dbReference>
<evidence type="ECO:0000313" key="1">
    <source>
        <dbReference type="EMBL" id="SHN68034.1"/>
    </source>
</evidence>
<gene>
    <name evidence="1" type="ORF">SAMN05444170_1276</name>
</gene>
<dbReference type="Proteomes" id="UP000184096">
    <property type="component" value="Chromosome I"/>
</dbReference>
<proteinExistence type="predicted"/>
<name>A0A1M7TBB9_9BRAD</name>
<dbReference type="AlphaFoldDB" id="A0A1M7TBB9"/>
<keyword evidence="2" id="KW-1185">Reference proteome</keyword>
<protein>
    <recommendedName>
        <fullName evidence="3">DUF4238 domain-containing protein</fullName>
    </recommendedName>
</protein>
<organism evidence="1 2">
    <name type="scientific">Bradyrhizobium erythrophlei</name>
    <dbReference type="NCBI Taxonomy" id="1437360"/>
    <lineage>
        <taxon>Bacteria</taxon>
        <taxon>Pseudomonadati</taxon>
        <taxon>Pseudomonadota</taxon>
        <taxon>Alphaproteobacteria</taxon>
        <taxon>Hyphomicrobiales</taxon>
        <taxon>Nitrobacteraceae</taxon>
        <taxon>Bradyrhizobium</taxon>
    </lineage>
</organism>
<dbReference type="OrthoDB" id="5918636at2"/>
<dbReference type="Pfam" id="PF14022">
    <property type="entry name" value="DUF4238"/>
    <property type="match status" value="1"/>
</dbReference>